<organism evidence="1 2">
    <name type="scientific">Avena sativa</name>
    <name type="common">Oat</name>
    <dbReference type="NCBI Taxonomy" id="4498"/>
    <lineage>
        <taxon>Eukaryota</taxon>
        <taxon>Viridiplantae</taxon>
        <taxon>Streptophyta</taxon>
        <taxon>Embryophyta</taxon>
        <taxon>Tracheophyta</taxon>
        <taxon>Spermatophyta</taxon>
        <taxon>Magnoliopsida</taxon>
        <taxon>Liliopsida</taxon>
        <taxon>Poales</taxon>
        <taxon>Poaceae</taxon>
        <taxon>BOP clade</taxon>
        <taxon>Pooideae</taxon>
        <taxon>Poodae</taxon>
        <taxon>Poeae</taxon>
        <taxon>Poeae Chloroplast Group 1 (Aveneae type)</taxon>
        <taxon>Aveninae</taxon>
        <taxon>Avena</taxon>
    </lineage>
</organism>
<evidence type="ECO:0000313" key="2">
    <source>
        <dbReference type="Proteomes" id="UP001732700"/>
    </source>
</evidence>
<dbReference type="EnsemblPlants" id="AVESA.00010b.r2.4CG1282220.1">
    <property type="protein sequence ID" value="AVESA.00010b.r2.4CG1282220.1.CDS"/>
    <property type="gene ID" value="AVESA.00010b.r2.4CG1282220"/>
</dbReference>
<evidence type="ECO:0000313" key="1">
    <source>
        <dbReference type="EnsemblPlants" id="AVESA.00010b.r2.4CG1282220.1.CDS"/>
    </source>
</evidence>
<name>A0ACD5WTT1_AVESA</name>
<reference evidence="1" key="2">
    <citation type="submission" date="2025-09" db="UniProtKB">
        <authorList>
            <consortium name="EnsemblPlants"/>
        </authorList>
    </citation>
    <scope>IDENTIFICATION</scope>
</reference>
<sequence length="469" mass="51839">MGKKKGSFTAGSVVATVVANKKSATTTSTSAAAVAGKKKGPGTHVTNGSWSPSIIKPSELFTQRQDGAQRMTPVFPAMRGLLCFYGLQLHQLTPNSILHIACFITLCECWLGIEPHFGLFKKLFKLKCQSGWREKWFYIHDQKVDGEHYGLVPFDPMAACKRRRSWKNVVMPDEVEETETLYQRVCDLERHIGKEVGGADLIHTWMRRQVQPLHARVHPMCRWIGTGDVTRIFAEGISSGEVDMRFRLLTKYTTKEDLPGDSVVPPFCASHPPPEDWKVAANLPPQPEGIIPREAEEEDESGSTVPIGEEQEAPESSGHGTHKHSRSKDSDASSPMMPKGPPTAVEEPIPAMLVRAMAPPSRKKLSQMASSSSDDCQFFKESGVTDSKNKEGHQIVARTSILKESSESLEEHNSARLAEQIVSLGRQHAMLDNRHHAVEGEHNELLCHVKSLEKGLAAAEKKCKEAVEA</sequence>
<dbReference type="Proteomes" id="UP001732700">
    <property type="component" value="Chromosome 4C"/>
</dbReference>
<reference evidence="1" key="1">
    <citation type="submission" date="2021-05" db="EMBL/GenBank/DDBJ databases">
        <authorList>
            <person name="Scholz U."/>
            <person name="Mascher M."/>
            <person name="Fiebig A."/>
        </authorList>
    </citation>
    <scope>NUCLEOTIDE SEQUENCE [LARGE SCALE GENOMIC DNA]</scope>
</reference>
<proteinExistence type="predicted"/>
<keyword evidence="2" id="KW-1185">Reference proteome</keyword>
<protein>
    <submittedName>
        <fullName evidence="1">Uncharacterized protein</fullName>
    </submittedName>
</protein>
<accession>A0ACD5WTT1</accession>